<protein>
    <submittedName>
        <fullName evidence="2">Uncharacterized protein</fullName>
    </submittedName>
</protein>
<reference evidence="2 3" key="1">
    <citation type="submission" date="2017-09" db="EMBL/GenBank/DDBJ databases">
        <authorList>
            <person name="Ehlers B."/>
            <person name="Leendertz F.H."/>
        </authorList>
    </citation>
    <scope>NUCLEOTIDE SEQUENCE [LARGE SCALE GENOMIC DNA]</scope>
    <source>
        <strain evidence="2 3">DSM 27208</strain>
    </source>
</reference>
<gene>
    <name evidence="2" type="ORF">SAMN06269185_0360</name>
</gene>
<name>A0A285N2U1_NATPI</name>
<dbReference type="Proteomes" id="UP000219453">
    <property type="component" value="Unassembled WGS sequence"/>
</dbReference>
<feature type="region of interest" description="Disordered" evidence="1">
    <location>
        <begin position="1"/>
        <end position="21"/>
    </location>
</feature>
<evidence type="ECO:0000256" key="1">
    <source>
        <dbReference type="SAM" id="MobiDB-lite"/>
    </source>
</evidence>
<proteinExistence type="predicted"/>
<dbReference type="EMBL" id="OBEJ01000001">
    <property type="protein sequence ID" value="SNZ03749.1"/>
    <property type="molecule type" value="Genomic_DNA"/>
</dbReference>
<accession>A0A285N2U1</accession>
<sequence length="56" mass="6095">MNVTDDTNTQDARAHRRLTAVQASQTINGRVNWADYTHTDRAPGAVDIAAGISTRI</sequence>
<feature type="compositionally biased region" description="Polar residues" evidence="1">
    <location>
        <begin position="1"/>
        <end position="11"/>
    </location>
</feature>
<organism evidence="2 3">
    <name type="scientific">Natronoarchaeum philippinense</name>
    <dbReference type="NCBI Taxonomy" id="558529"/>
    <lineage>
        <taxon>Archaea</taxon>
        <taxon>Methanobacteriati</taxon>
        <taxon>Methanobacteriota</taxon>
        <taxon>Stenosarchaea group</taxon>
        <taxon>Halobacteria</taxon>
        <taxon>Halobacteriales</taxon>
        <taxon>Natronoarchaeaceae</taxon>
    </lineage>
</organism>
<dbReference type="RefSeq" id="WP_179747370.1">
    <property type="nucleotide sequence ID" value="NZ_OBEJ01000001.1"/>
</dbReference>
<evidence type="ECO:0000313" key="2">
    <source>
        <dbReference type="EMBL" id="SNZ03749.1"/>
    </source>
</evidence>
<evidence type="ECO:0000313" key="3">
    <source>
        <dbReference type="Proteomes" id="UP000219453"/>
    </source>
</evidence>
<keyword evidence="3" id="KW-1185">Reference proteome</keyword>
<dbReference type="AlphaFoldDB" id="A0A285N2U1"/>